<protein>
    <submittedName>
        <fullName evidence="8">Uncharacterized protein</fullName>
    </submittedName>
</protein>
<dbReference type="AlphaFoldDB" id="A0A382XWS1"/>
<reference evidence="8" key="1">
    <citation type="submission" date="2018-05" db="EMBL/GenBank/DDBJ databases">
        <authorList>
            <person name="Lanie J.A."/>
            <person name="Ng W.-L."/>
            <person name="Kazmierczak K.M."/>
            <person name="Andrzejewski T.M."/>
            <person name="Davidsen T.M."/>
            <person name="Wayne K.J."/>
            <person name="Tettelin H."/>
            <person name="Glass J.I."/>
            <person name="Rusch D."/>
            <person name="Podicherti R."/>
            <person name="Tsui H.-C.T."/>
            <person name="Winkler M.E."/>
        </authorList>
    </citation>
    <scope>NUCLEOTIDE SEQUENCE</scope>
</reference>
<feature type="transmembrane region" description="Helical" evidence="7">
    <location>
        <begin position="147"/>
        <end position="167"/>
    </location>
</feature>
<gene>
    <name evidence="8" type="ORF">METZ01_LOCUS428164</name>
</gene>
<feature type="transmembrane region" description="Helical" evidence="7">
    <location>
        <begin position="188"/>
        <end position="208"/>
    </location>
</feature>
<keyword evidence="4 7" id="KW-0812">Transmembrane</keyword>
<name>A0A382XWS1_9ZZZZ</name>
<comment type="subcellular location">
    <subcellularLocation>
        <location evidence="1">Cell membrane</location>
        <topology evidence="1">Multi-pass membrane protein</topology>
    </subcellularLocation>
</comment>
<keyword evidence="5 7" id="KW-1133">Transmembrane helix</keyword>
<feature type="transmembrane region" description="Helical" evidence="7">
    <location>
        <begin position="6"/>
        <end position="31"/>
    </location>
</feature>
<evidence type="ECO:0000256" key="5">
    <source>
        <dbReference type="ARBA" id="ARBA00022989"/>
    </source>
</evidence>
<evidence type="ECO:0000256" key="7">
    <source>
        <dbReference type="SAM" id="Phobius"/>
    </source>
</evidence>
<dbReference type="EMBL" id="UINC01170988">
    <property type="protein sequence ID" value="SVD75310.1"/>
    <property type="molecule type" value="Genomic_DNA"/>
</dbReference>
<feature type="transmembrane region" description="Helical" evidence="7">
    <location>
        <begin position="43"/>
        <end position="61"/>
    </location>
</feature>
<dbReference type="GO" id="GO:0005886">
    <property type="term" value="C:plasma membrane"/>
    <property type="evidence" value="ECO:0007669"/>
    <property type="project" value="UniProtKB-SubCell"/>
</dbReference>
<feature type="transmembrane region" description="Helical" evidence="7">
    <location>
        <begin position="120"/>
        <end position="141"/>
    </location>
</feature>
<evidence type="ECO:0000256" key="2">
    <source>
        <dbReference type="ARBA" id="ARBA00009784"/>
    </source>
</evidence>
<dbReference type="NCBIfam" id="TIGR00427">
    <property type="entry name" value="NAAT family transporter"/>
    <property type="match status" value="1"/>
</dbReference>
<dbReference type="InterPro" id="IPR002771">
    <property type="entry name" value="Multi_antbiot-R_MarC"/>
</dbReference>
<comment type="similarity">
    <text evidence="2">Belongs to the UPF0056 (MarC) family.</text>
</comment>
<evidence type="ECO:0000313" key="8">
    <source>
        <dbReference type="EMBL" id="SVD75310.1"/>
    </source>
</evidence>
<dbReference type="Pfam" id="PF01914">
    <property type="entry name" value="MarC"/>
    <property type="match status" value="1"/>
</dbReference>
<dbReference type="PANTHER" id="PTHR33508">
    <property type="entry name" value="UPF0056 MEMBRANE PROTEIN YHCE"/>
    <property type="match status" value="1"/>
</dbReference>
<organism evidence="8">
    <name type="scientific">marine metagenome</name>
    <dbReference type="NCBI Taxonomy" id="408172"/>
    <lineage>
        <taxon>unclassified sequences</taxon>
        <taxon>metagenomes</taxon>
        <taxon>ecological metagenomes</taxon>
    </lineage>
</organism>
<evidence type="ECO:0000256" key="4">
    <source>
        <dbReference type="ARBA" id="ARBA00022692"/>
    </source>
</evidence>
<evidence type="ECO:0000256" key="1">
    <source>
        <dbReference type="ARBA" id="ARBA00004651"/>
    </source>
</evidence>
<evidence type="ECO:0000256" key="6">
    <source>
        <dbReference type="ARBA" id="ARBA00023136"/>
    </source>
</evidence>
<keyword evidence="3" id="KW-1003">Cell membrane</keyword>
<proteinExistence type="inferred from homology"/>
<sequence>MLEHIDYILLCFSTLFTLVNPIGIAPIFLTLTERFPEKHQKSIAKKGIITGFVVLVVFAYLGRYIFAMYSISIDAFRIMGGIIFFRSGLKMLDSITPRTRTTPSETEESLEHEDIAISPIGIPIVTGPGAITAAMILAGQANSLTEQFILLLAILIVLLLTLIIFLASPKIFKKLGQSGSRLIQKLMGIILMVIAVQFVIDGISNVYIDLIKNI</sequence>
<keyword evidence="6 7" id="KW-0472">Membrane</keyword>
<dbReference type="PANTHER" id="PTHR33508:SF1">
    <property type="entry name" value="UPF0056 MEMBRANE PROTEIN YHCE"/>
    <property type="match status" value="1"/>
</dbReference>
<accession>A0A382XWS1</accession>
<evidence type="ECO:0000256" key="3">
    <source>
        <dbReference type="ARBA" id="ARBA00022475"/>
    </source>
</evidence>